<proteinExistence type="predicted"/>
<comment type="caution">
    <text evidence="1">The sequence shown here is derived from an EMBL/GenBank/DDBJ whole genome shotgun (WGS) entry which is preliminary data.</text>
</comment>
<evidence type="ECO:0000313" key="2">
    <source>
        <dbReference type="Proteomes" id="UP000283530"/>
    </source>
</evidence>
<evidence type="ECO:0000313" key="1">
    <source>
        <dbReference type="EMBL" id="RWR85950.1"/>
    </source>
</evidence>
<dbReference type="EMBL" id="QPKB01000005">
    <property type="protein sequence ID" value="RWR85950.1"/>
    <property type="molecule type" value="Genomic_DNA"/>
</dbReference>
<name>A0A443P597_9MAGN</name>
<accession>A0A443P597</accession>
<dbReference type="AlphaFoldDB" id="A0A443P597"/>
<protein>
    <submittedName>
        <fullName evidence="1">Uncharacterized protein</fullName>
    </submittedName>
</protein>
<dbReference type="Proteomes" id="UP000283530">
    <property type="component" value="Unassembled WGS sequence"/>
</dbReference>
<gene>
    <name evidence="1" type="ORF">CKAN_01482800</name>
</gene>
<keyword evidence="2" id="KW-1185">Reference proteome</keyword>
<reference evidence="1 2" key="1">
    <citation type="journal article" date="2019" name="Nat. Plants">
        <title>Stout camphor tree genome fills gaps in understanding of flowering plant genome evolution.</title>
        <authorList>
            <person name="Chaw S.M."/>
            <person name="Liu Y.C."/>
            <person name="Wu Y.W."/>
            <person name="Wang H.Y."/>
            <person name="Lin C.I."/>
            <person name="Wu C.S."/>
            <person name="Ke H.M."/>
            <person name="Chang L.Y."/>
            <person name="Hsu C.Y."/>
            <person name="Yang H.T."/>
            <person name="Sudianto E."/>
            <person name="Hsu M.H."/>
            <person name="Wu K.P."/>
            <person name="Wang L.N."/>
            <person name="Leebens-Mack J.H."/>
            <person name="Tsai I.J."/>
        </authorList>
    </citation>
    <scope>NUCLEOTIDE SEQUENCE [LARGE SCALE GENOMIC DNA]</scope>
    <source>
        <strain evidence="2">cv. Chaw 1501</strain>
        <tissue evidence="1">Young leaves</tissue>
    </source>
</reference>
<sequence length="102" mass="11889">MWLTCISKKRNIVSKHGLNTKLLHEICSNRRDEGFIWQRTVRIDDPLVYPTVDRPLQYCTSTVLHLKCISEMASVLQSLMWKLERGDGRSELAIFVLIVFLL</sequence>
<organism evidence="1 2">
    <name type="scientific">Cinnamomum micranthum f. kanehirae</name>
    <dbReference type="NCBI Taxonomy" id="337451"/>
    <lineage>
        <taxon>Eukaryota</taxon>
        <taxon>Viridiplantae</taxon>
        <taxon>Streptophyta</taxon>
        <taxon>Embryophyta</taxon>
        <taxon>Tracheophyta</taxon>
        <taxon>Spermatophyta</taxon>
        <taxon>Magnoliopsida</taxon>
        <taxon>Magnoliidae</taxon>
        <taxon>Laurales</taxon>
        <taxon>Lauraceae</taxon>
        <taxon>Cinnamomum</taxon>
    </lineage>
</organism>